<dbReference type="EMBL" id="JADBEM010000001">
    <property type="protein sequence ID" value="MBE1604358.1"/>
    <property type="molecule type" value="Genomic_DNA"/>
</dbReference>
<keyword evidence="2" id="KW-1185">Reference proteome</keyword>
<accession>A0A927MSC8</accession>
<dbReference type="RefSeq" id="WP_273374944.1">
    <property type="nucleotide sequence ID" value="NZ_BAABJL010000270.1"/>
</dbReference>
<gene>
    <name evidence="1" type="ORF">HEB94_001206</name>
</gene>
<name>A0A927MSC8_9ACTN</name>
<proteinExistence type="predicted"/>
<dbReference type="AlphaFoldDB" id="A0A927MSC8"/>
<reference evidence="1" key="1">
    <citation type="submission" date="2020-10" db="EMBL/GenBank/DDBJ databases">
        <title>Sequencing the genomes of 1000 actinobacteria strains.</title>
        <authorList>
            <person name="Klenk H.-P."/>
        </authorList>
    </citation>
    <scope>NUCLEOTIDE SEQUENCE</scope>
    <source>
        <strain evidence="1">DSM 45354</strain>
    </source>
</reference>
<sequence>MGDSDKLPDSGPGSYRFVEHRSYLDALLGALEVRERVTFGRP</sequence>
<evidence type="ECO:0000313" key="2">
    <source>
        <dbReference type="Proteomes" id="UP000638648"/>
    </source>
</evidence>
<organism evidence="1 2">
    <name type="scientific">Actinopolymorpha pittospori</name>
    <dbReference type="NCBI Taxonomy" id="648752"/>
    <lineage>
        <taxon>Bacteria</taxon>
        <taxon>Bacillati</taxon>
        <taxon>Actinomycetota</taxon>
        <taxon>Actinomycetes</taxon>
        <taxon>Propionibacteriales</taxon>
        <taxon>Actinopolymorphaceae</taxon>
        <taxon>Actinopolymorpha</taxon>
    </lineage>
</organism>
<protein>
    <submittedName>
        <fullName evidence="1">Uncharacterized protein</fullName>
    </submittedName>
</protein>
<dbReference type="Proteomes" id="UP000638648">
    <property type="component" value="Unassembled WGS sequence"/>
</dbReference>
<evidence type="ECO:0000313" key="1">
    <source>
        <dbReference type="EMBL" id="MBE1604358.1"/>
    </source>
</evidence>
<comment type="caution">
    <text evidence="1">The sequence shown here is derived from an EMBL/GenBank/DDBJ whole genome shotgun (WGS) entry which is preliminary data.</text>
</comment>